<feature type="transmembrane region" description="Helical" evidence="3">
    <location>
        <begin position="6"/>
        <end position="24"/>
    </location>
</feature>
<dbReference type="Gene3D" id="1.20.120.20">
    <property type="entry name" value="Apolipoprotein"/>
    <property type="match status" value="1"/>
</dbReference>
<evidence type="ECO:0000256" key="2">
    <source>
        <dbReference type="SAM" id="MobiDB-lite"/>
    </source>
</evidence>
<accession>A0A2H0R6J3</accession>
<organism evidence="4 5">
    <name type="scientific">Candidatus Yanofskybacteria bacterium CG10_big_fil_rev_8_21_14_0_10_37_15</name>
    <dbReference type="NCBI Taxonomy" id="1975097"/>
    <lineage>
        <taxon>Bacteria</taxon>
        <taxon>Candidatus Yanofskyibacteriota</taxon>
    </lineage>
</organism>
<sequence length="279" mass="32070">MKKFYILVGVFVGVMTSALFVYALEENTSTRRIPDVGNVIKRQADSIRGKINEIRANFKTETTDERQELKTDTRNLRENLKTPRMELEQKREEFLEKIRIERDGLKDKIMEKREDLKDRLNKIKNQRKREIVERIDKSMDELNERMVNHFTQVLDKIEDVLKRAGEKVDMANERGVDVSSIEPLINEAIKAIGQAREAVSFQAGKTYTIEIVDEEGLKNKVGEARQSLRNDLKVVQDTIKNAHEAVRNIIIALSRIQNPTPTSLPQASPSVSVEPDLSQ</sequence>
<feature type="region of interest" description="Disordered" evidence="2">
    <location>
        <begin position="260"/>
        <end position="279"/>
    </location>
</feature>
<reference evidence="4 5" key="1">
    <citation type="submission" date="2017-09" db="EMBL/GenBank/DDBJ databases">
        <title>Depth-based differentiation of microbial function through sediment-hosted aquifers and enrichment of novel symbionts in the deep terrestrial subsurface.</title>
        <authorList>
            <person name="Probst A.J."/>
            <person name="Ladd B."/>
            <person name="Jarett J.K."/>
            <person name="Geller-Mcgrath D.E."/>
            <person name="Sieber C.M."/>
            <person name="Emerson J.B."/>
            <person name="Anantharaman K."/>
            <person name="Thomas B.C."/>
            <person name="Malmstrom R."/>
            <person name="Stieglmeier M."/>
            <person name="Klingl A."/>
            <person name="Woyke T."/>
            <person name="Ryan C.M."/>
            <person name="Banfield J.F."/>
        </authorList>
    </citation>
    <scope>NUCLEOTIDE SEQUENCE [LARGE SCALE GENOMIC DNA]</scope>
    <source>
        <strain evidence="4">CG10_big_fil_rev_8_21_14_0_10_37_15</strain>
    </source>
</reference>
<gene>
    <name evidence="4" type="ORF">COV30_00050</name>
</gene>
<proteinExistence type="predicted"/>
<keyword evidence="1" id="KW-0175">Coiled coil</keyword>
<evidence type="ECO:0000313" key="4">
    <source>
        <dbReference type="EMBL" id="PIR42132.1"/>
    </source>
</evidence>
<comment type="caution">
    <text evidence="4">The sequence shown here is derived from an EMBL/GenBank/DDBJ whole genome shotgun (WGS) entry which is preliminary data.</text>
</comment>
<evidence type="ECO:0000256" key="1">
    <source>
        <dbReference type="SAM" id="Coils"/>
    </source>
</evidence>
<dbReference type="Proteomes" id="UP000230208">
    <property type="component" value="Unassembled WGS sequence"/>
</dbReference>
<dbReference type="AlphaFoldDB" id="A0A2H0R6J3"/>
<keyword evidence="3" id="KW-1133">Transmembrane helix</keyword>
<protein>
    <submittedName>
        <fullName evidence="4">Uncharacterized protein</fullName>
    </submittedName>
</protein>
<dbReference type="SUPFAM" id="SSF58113">
    <property type="entry name" value="Apolipoprotein A-I"/>
    <property type="match status" value="1"/>
</dbReference>
<keyword evidence="3" id="KW-0472">Membrane</keyword>
<name>A0A2H0R6J3_9BACT</name>
<evidence type="ECO:0000256" key="3">
    <source>
        <dbReference type="SAM" id="Phobius"/>
    </source>
</evidence>
<dbReference type="EMBL" id="PCXP01000001">
    <property type="protein sequence ID" value="PIR42132.1"/>
    <property type="molecule type" value="Genomic_DNA"/>
</dbReference>
<keyword evidence="3" id="KW-0812">Transmembrane</keyword>
<feature type="coiled-coil region" evidence="1">
    <location>
        <begin position="59"/>
        <end position="174"/>
    </location>
</feature>
<evidence type="ECO:0000313" key="5">
    <source>
        <dbReference type="Proteomes" id="UP000230208"/>
    </source>
</evidence>